<evidence type="ECO:0000256" key="5">
    <source>
        <dbReference type="ARBA" id="ARBA00023239"/>
    </source>
</evidence>
<evidence type="ECO:0000313" key="10">
    <source>
        <dbReference type="Proteomes" id="UP001182556"/>
    </source>
</evidence>
<dbReference type="EMBL" id="JAODAN010000002">
    <property type="protein sequence ID" value="KAK1926511.1"/>
    <property type="molecule type" value="Genomic_DNA"/>
</dbReference>
<dbReference type="PANTHER" id="PTHR11002">
    <property type="entry name" value="CARBONIC ANHYDRASE"/>
    <property type="match status" value="1"/>
</dbReference>
<dbReference type="Proteomes" id="UP001182556">
    <property type="component" value="Unassembled WGS sequence"/>
</dbReference>
<dbReference type="EC" id="4.2.1.1" evidence="2 8"/>
<dbReference type="GO" id="GO:0008270">
    <property type="term" value="F:zinc ion binding"/>
    <property type="evidence" value="ECO:0007669"/>
    <property type="project" value="UniProtKB-UniRule"/>
</dbReference>
<dbReference type="SUPFAM" id="SSF53056">
    <property type="entry name" value="beta-carbonic anhydrase, cab"/>
    <property type="match status" value="1"/>
</dbReference>
<keyword evidence="10" id="KW-1185">Reference proteome</keyword>
<keyword evidence="4 7" id="KW-0862">Zinc</keyword>
<accession>A0AAD9L7U6</accession>
<gene>
    <name evidence="9" type="ORF">DB88DRAFT_482106</name>
</gene>
<comment type="caution">
    <text evidence="9">The sequence shown here is derived from an EMBL/GenBank/DDBJ whole genome shotgun (WGS) entry which is preliminary data.</text>
</comment>
<keyword evidence="3 7" id="KW-0479">Metal-binding</keyword>
<dbReference type="GO" id="GO:0034599">
    <property type="term" value="P:cellular response to oxidative stress"/>
    <property type="evidence" value="ECO:0007669"/>
    <property type="project" value="TreeGrafter"/>
</dbReference>
<dbReference type="Pfam" id="PF00484">
    <property type="entry name" value="Pro_CA"/>
    <property type="match status" value="1"/>
</dbReference>
<proteinExistence type="inferred from homology"/>
<dbReference type="AlphaFoldDB" id="A0AAD9L7U6"/>
<keyword evidence="5 8" id="KW-0456">Lyase</keyword>
<evidence type="ECO:0000256" key="4">
    <source>
        <dbReference type="ARBA" id="ARBA00022833"/>
    </source>
</evidence>
<evidence type="ECO:0000256" key="3">
    <source>
        <dbReference type="ARBA" id="ARBA00022723"/>
    </source>
</evidence>
<comment type="similarity">
    <text evidence="1 8">Belongs to the beta-class carbonic anhydrase family.</text>
</comment>
<sequence>MDNSISSFYLVSTSIGLSKVTIQDPFADPVPNPVPSLLSLSIRESGIMSQQQSSLDYPEMKELVDRNAAWSKEMWKKDPGFFPKHYPGQRPKVLWIGCSDARVPETTIMGCQPGDIFVHRNIANTYSPQDDSLNAVMMIALQNFKVKHIVVTGHTNCVGCNQALNMSRLPPTPATTPLQRYVQPVAALARVLATEDCPPTLDLLVEENVVQQVKNLLESQIIKDDWKRRGTRGVVIHGWVYHLEDGTIRDLRISQGPPGHTPARTGDY</sequence>
<dbReference type="CDD" id="cd00883">
    <property type="entry name" value="beta_CA_cladeA"/>
    <property type="match status" value="1"/>
</dbReference>
<comment type="catalytic activity">
    <reaction evidence="6 8">
        <text>hydrogencarbonate + H(+) = CO2 + H2O</text>
        <dbReference type="Rhea" id="RHEA:10748"/>
        <dbReference type="ChEBI" id="CHEBI:15377"/>
        <dbReference type="ChEBI" id="CHEBI:15378"/>
        <dbReference type="ChEBI" id="CHEBI:16526"/>
        <dbReference type="ChEBI" id="CHEBI:17544"/>
        <dbReference type="EC" id="4.2.1.1"/>
    </reaction>
</comment>
<evidence type="ECO:0000256" key="6">
    <source>
        <dbReference type="ARBA" id="ARBA00048348"/>
    </source>
</evidence>
<dbReference type="InterPro" id="IPR036874">
    <property type="entry name" value="Carbonic_anhydrase_sf"/>
</dbReference>
<evidence type="ECO:0000256" key="1">
    <source>
        <dbReference type="ARBA" id="ARBA00006217"/>
    </source>
</evidence>
<evidence type="ECO:0000313" key="9">
    <source>
        <dbReference type="EMBL" id="KAK1926511.1"/>
    </source>
</evidence>
<evidence type="ECO:0000256" key="7">
    <source>
        <dbReference type="PIRSR" id="PIRSR601765-1"/>
    </source>
</evidence>
<protein>
    <recommendedName>
        <fullName evidence="2 8">Carbonic anhydrase</fullName>
        <ecNumber evidence="2 8">4.2.1.1</ecNumber>
    </recommendedName>
    <alternativeName>
        <fullName evidence="8">Carbonate dehydratase</fullName>
    </alternativeName>
</protein>
<dbReference type="InterPro" id="IPR001765">
    <property type="entry name" value="Carbonic_anhydrase"/>
</dbReference>
<reference evidence="9" key="1">
    <citation type="submission" date="2023-02" db="EMBL/GenBank/DDBJ databases">
        <title>Identification and recombinant expression of a fungal hydrolase from Papiliotrema laurentii that hydrolyzes apple cutin and clears colloidal polyester polyurethane.</title>
        <authorList>
            <consortium name="DOE Joint Genome Institute"/>
            <person name="Roman V.A."/>
            <person name="Bojanowski C."/>
            <person name="Crable B.R."/>
            <person name="Wagner D.N."/>
            <person name="Hung C.S."/>
            <person name="Nadeau L.J."/>
            <person name="Schratz L."/>
            <person name="Haridas S."/>
            <person name="Pangilinan J."/>
            <person name="Lipzen A."/>
            <person name="Na H."/>
            <person name="Yan M."/>
            <person name="Ng V."/>
            <person name="Grigoriev I.V."/>
            <person name="Spatafora J.W."/>
            <person name="Barlow D."/>
            <person name="Biffinger J."/>
            <person name="Kelley-Loughnane N."/>
            <person name="Varaljay V.A."/>
            <person name="Crookes-Goodson W.J."/>
        </authorList>
    </citation>
    <scope>NUCLEOTIDE SEQUENCE</scope>
    <source>
        <strain evidence="9">5307AH</strain>
    </source>
</reference>
<feature type="binding site" evidence="7">
    <location>
        <position position="154"/>
    </location>
    <ligand>
        <name>Zn(2+)</name>
        <dbReference type="ChEBI" id="CHEBI:29105"/>
    </ligand>
</feature>
<dbReference type="PANTHER" id="PTHR11002:SF76">
    <property type="entry name" value="CARBONIC ANHYDRASE"/>
    <property type="match status" value="1"/>
</dbReference>
<organism evidence="9 10">
    <name type="scientific">Papiliotrema laurentii</name>
    <name type="common">Cryptococcus laurentii</name>
    <dbReference type="NCBI Taxonomy" id="5418"/>
    <lineage>
        <taxon>Eukaryota</taxon>
        <taxon>Fungi</taxon>
        <taxon>Dikarya</taxon>
        <taxon>Basidiomycota</taxon>
        <taxon>Agaricomycotina</taxon>
        <taxon>Tremellomycetes</taxon>
        <taxon>Tremellales</taxon>
        <taxon>Rhynchogastremaceae</taxon>
        <taxon>Papiliotrema</taxon>
    </lineage>
</organism>
<name>A0AAD9L7U6_PAPLA</name>
<dbReference type="Gene3D" id="3.40.1050.10">
    <property type="entry name" value="Carbonic anhydrase"/>
    <property type="match status" value="1"/>
</dbReference>
<comment type="cofactor">
    <cofactor evidence="7">
        <name>Zn(2+)</name>
        <dbReference type="ChEBI" id="CHEBI:29105"/>
    </cofactor>
    <text evidence="7">Binds 1 zinc ion per subunit.</text>
</comment>
<evidence type="ECO:0000256" key="8">
    <source>
        <dbReference type="RuleBase" id="RU003956"/>
    </source>
</evidence>
<feature type="binding site" evidence="7">
    <location>
        <position position="98"/>
    </location>
    <ligand>
        <name>Zn(2+)</name>
        <dbReference type="ChEBI" id="CHEBI:29105"/>
    </ligand>
</feature>
<dbReference type="GO" id="GO:0071244">
    <property type="term" value="P:cellular response to carbon dioxide"/>
    <property type="evidence" value="ECO:0007669"/>
    <property type="project" value="TreeGrafter"/>
</dbReference>
<comment type="function">
    <text evidence="8">Reversible hydration of carbon dioxide.</text>
</comment>
<evidence type="ECO:0000256" key="2">
    <source>
        <dbReference type="ARBA" id="ARBA00012925"/>
    </source>
</evidence>
<dbReference type="GO" id="GO:0004089">
    <property type="term" value="F:carbonate dehydratase activity"/>
    <property type="evidence" value="ECO:0007669"/>
    <property type="project" value="UniProtKB-UniRule"/>
</dbReference>
<feature type="binding site" evidence="7">
    <location>
        <position position="157"/>
    </location>
    <ligand>
        <name>Zn(2+)</name>
        <dbReference type="ChEBI" id="CHEBI:29105"/>
    </ligand>
</feature>
<dbReference type="SMART" id="SM00947">
    <property type="entry name" value="Pro_CA"/>
    <property type="match status" value="1"/>
</dbReference>
<feature type="binding site" evidence="7">
    <location>
        <position position="100"/>
    </location>
    <ligand>
        <name>Zn(2+)</name>
        <dbReference type="ChEBI" id="CHEBI:29105"/>
    </ligand>
</feature>